<keyword evidence="11" id="KW-1185">Reference proteome</keyword>
<feature type="transmembrane region" description="Helical" evidence="8">
    <location>
        <begin position="52"/>
        <end position="74"/>
    </location>
</feature>
<keyword evidence="5 8" id="KW-0256">Endoplasmic reticulum</keyword>
<protein>
    <recommendedName>
        <fullName evidence="8">Derlin</fullName>
    </recommendedName>
</protein>
<evidence type="ECO:0000256" key="5">
    <source>
        <dbReference type="ARBA" id="ARBA00022824"/>
    </source>
</evidence>
<comment type="similarity">
    <text evidence="3 8">Belongs to the derlin family.</text>
</comment>
<evidence type="ECO:0000256" key="1">
    <source>
        <dbReference type="ARBA" id="ARBA00003292"/>
    </source>
</evidence>
<evidence type="ECO:0000256" key="4">
    <source>
        <dbReference type="ARBA" id="ARBA00022692"/>
    </source>
</evidence>
<keyword evidence="7 8" id="KW-0472">Membrane</keyword>
<feature type="region of interest" description="Disordered" evidence="9">
    <location>
        <begin position="224"/>
        <end position="277"/>
    </location>
</feature>
<evidence type="ECO:0000256" key="9">
    <source>
        <dbReference type="SAM" id="MobiDB-lite"/>
    </source>
</evidence>
<feature type="transmembrane region" description="Helical" evidence="8">
    <location>
        <begin position="94"/>
        <end position="117"/>
    </location>
</feature>
<dbReference type="EMBL" id="CP126208">
    <property type="protein sequence ID" value="WIA08444.1"/>
    <property type="molecule type" value="Genomic_DNA"/>
</dbReference>
<reference evidence="10 11" key="1">
    <citation type="submission" date="2023-05" db="EMBL/GenBank/DDBJ databases">
        <title>A 100% complete, gapless, phased diploid assembly of the Scenedesmus obliquus UTEX 3031 genome.</title>
        <authorList>
            <person name="Biondi T.C."/>
            <person name="Hanschen E.R."/>
            <person name="Kwon T."/>
            <person name="Eng W."/>
            <person name="Kruse C.P.S."/>
            <person name="Koehler S.I."/>
            <person name="Kunde Y."/>
            <person name="Gleasner C.D."/>
            <person name="You Mak K.T."/>
            <person name="Polle J."/>
            <person name="Hovde B.T."/>
            <person name="Starkenburg S.R."/>
        </authorList>
    </citation>
    <scope>NUCLEOTIDE SEQUENCE [LARGE SCALE GENOMIC DNA]</scope>
    <source>
        <strain evidence="10 11">DOE0152z</strain>
    </source>
</reference>
<organism evidence="10 11">
    <name type="scientific">Tetradesmus obliquus</name>
    <name type="common">Green alga</name>
    <name type="synonym">Acutodesmus obliquus</name>
    <dbReference type="NCBI Taxonomy" id="3088"/>
    <lineage>
        <taxon>Eukaryota</taxon>
        <taxon>Viridiplantae</taxon>
        <taxon>Chlorophyta</taxon>
        <taxon>core chlorophytes</taxon>
        <taxon>Chlorophyceae</taxon>
        <taxon>CS clade</taxon>
        <taxon>Sphaeropleales</taxon>
        <taxon>Scenedesmaceae</taxon>
        <taxon>Tetradesmus</taxon>
    </lineage>
</organism>
<comment type="function">
    <text evidence="1">May be involved in the degradation process of specific misfolded endoplasmic reticulum (ER) luminal proteins.</text>
</comment>
<evidence type="ECO:0000256" key="8">
    <source>
        <dbReference type="RuleBase" id="RU363059"/>
    </source>
</evidence>
<dbReference type="Proteomes" id="UP001244341">
    <property type="component" value="Chromosome 1b"/>
</dbReference>
<dbReference type="InterPro" id="IPR035952">
    <property type="entry name" value="Rhomboid-like_sf"/>
</dbReference>
<sequence>MSPDEWYKSLPIITRYYVTLSFLTTAACALEIITPFNVYFNSHLIFKKGEIWRLLTNFFFFGNLGLDFVFHMFFLVKYCKSLEEGSFRGRSADFLWMLLLGGALLTSLAPFVAIEFLGSSLTFMMVYVWGRRHQYVNLSFLGIFNFTAPYLPWVLLAFSVMLGSSPKVDLLGMVAGHAYYFLEDVYPRMTGRRPLKTPGFIQAVFPVDEPIRPAAEEGMQQFAADQLQEQQQQQEQQQPANGEGRLEQELRQMHEEHPAVDGRDYWAEAHGARPHAD</sequence>
<feature type="transmembrane region" description="Helical" evidence="8">
    <location>
        <begin position="16"/>
        <end position="40"/>
    </location>
</feature>
<comment type="subcellular location">
    <subcellularLocation>
        <location evidence="2 8">Endoplasmic reticulum membrane</location>
        <topology evidence="2 8">Multi-pass membrane protein</topology>
    </subcellularLocation>
</comment>
<dbReference type="Pfam" id="PF04511">
    <property type="entry name" value="DER1"/>
    <property type="match status" value="1"/>
</dbReference>
<evidence type="ECO:0000256" key="2">
    <source>
        <dbReference type="ARBA" id="ARBA00004477"/>
    </source>
</evidence>
<evidence type="ECO:0000256" key="3">
    <source>
        <dbReference type="ARBA" id="ARBA00008917"/>
    </source>
</evidence>
<feature type="compositionally biased region" description="Low complexity" evidence="9">
    <location>
        <begin position="224"/>
        <end position="238"/>
    </location>
</feature>
<evidence type="ECO:0000313" key="10">
    <source>
        <dbReference type="EMBL" id="WIA08444.1"/>
    </source>
</evidence>
<evidence type="ECO:0000256" key="7">
    <source>
        <dbReference type="ARBA" id="ARBA00023136"/>
    </source>
</evidence>
<gene>
    <name evidence="10" type="ORF">OEZ85_007881</name>
</gene>
<dbReference type="PANTHER" id="PTHR11009">
    <property type="entry name" value="DER1-LIKE PROTEIN, DERLIN"/>
    <property type="match status" value="1"/>
</dbReference>
<feature type="transmembrane region" description="Helical" evidence="8">
    <location>
        <begin position="138"/>
        <end position="162"/>
    </location>
</feature>
<comment type="function">
    <text evidence="8">May be involved in the degradation of misfolded endoplasmic reticulum (ER) luminal proteins.</text>
</comment>
<name>A0ABY8TH92_TETOB</name>
<evidence type="ECO:0000313" key="11">
    <source>
        <dbReference type="Proteomes" id="UP001244341"/>
    </source>
</evidence>
<dbReference type="SUPFAM" id="SSF144091">
    <property type="entry name" value="Rhomboid-like"/>
    <property type="match status" value="1"/>
</dbReference>
<keyword evidence="6 8" id="KW-1133">Transmembrane helix</keyword>
<feature type="compositionally biased region" description="Basic and acidic residues" evidence="9">
    <location>
        <begin position="244"/>
        <end position="277"/>
    </location>
</feature>
<evidence type="ECO:0000256" key="6">
    <source>
        <dbReference type="ARBA" id="ARBA00022989"/>
    </source>
</evidence>
<proteinExistence type="inferred from homology"/>
<keyword evidence="4 8" id="KW-0812">Transmembrane</keyword>
<accession>A0ABY8TH92</accession>
<dbReference type="InterPro" id="IPR007599">
    <property type="entry name" value="DER1"/>
</dbReference>